<name>A0AAV5UK33_9BILA</name>
<dbReference type="InterPro" id="IPR036383">
    <property type="entry name" value="TSP1_rpt_sf"/>
</dbReference>
<accession>A0AAV5UK33</accession>
<sequence>NVQANPASVQTRFRVCKPAKDGVAAPCFGEATEVLPCSPCPVQGTWGEWTAFDGCSDDCGAFGRRFRTRECKKPVGCPNVPCSGEARGSEDAGEPCDHQSPCIFPKKSCHPDYRMTVDIEQTRTKCIPK</sequence>
<dbReference type="InterPro" id="IPR000884">
    <property type="entry name" value="TSP1_rpt"/>
</dbReference>
<dbReference type="EMBL" id="BTSX01000006">
    <property type="protein sequence ID" value="GMT06688.1"/>
    <property type="molecule type" value="Genomic_DNA"/>
</dbReference>
<reference evidence="1" key="1">
    <citation type="submission" date="2023-10" db="EMBL/GenBank/DDBJ databases">
        <title>Genome assembly of Pristionchus species.</title>
        <authorList>
            <person name="Yoshida K."/>
            <person name="Sommer R.J."/>
        </authorList>
    </citation>
    <scope>NUCLEOTIDE SEQUENCE</scope>
    <source>
        <strain evidence="1">RS0144</strain>
    </source>
</reference>
<dbReference type="Gene3D" id="2.20.100.10">
    <property type="entry name" value="Thrombospondin type-1 (TSP1) repeat"/>
    <property type="match status" value="1"/>
</dbReference>
<feature type="non-terminal residue" evidence="1">
    <location>
        <position position="1"/>
    </location>
</feature>
<proteinExistence type="predicted"/>
<dbReference type="PROSITE" id="PS50092">
    <property type="entry name" value="TSP1"/>
    <property type="match status" value="1"/>
</dbReference>
<dbReference type="SUPFAM" id="SSF82895">
    <property type="entry name" value="TSP-1 type 1 repeat"/>
    <property type="match status" value="1"/>
</dbReference>
<dbReference type="PANTHER" id="PTHR31507">
    <property type="entry name" value="PROTEIN CBG15923"/>
    <property type="match status" value="1"/>
</dbReference>
<gene>
    <name evidence="1" type="ORF">PENTCL1PPCAC_28862</name>
</gene>
<evidence type="ECO:0000313" key="2">
    <source>
        <dbReference type="Proteomes" id="UP001432027"/>
    </source>
</evidence>
<dbReference type="AlphaFoldDB" id="A0AAV5UK33"/>
<feature type="non-terminal residue" evidence="1">
    <location>
        <position position="129"/>
    </location>
</feature>
<evidence type="ECO:0008006" key="3">
    <source>
        <dbReference type="Google" id="ProtNLM"/>
    </source>
</evidence>
<protein>
    <recommendedName>
        <fullName evidence="3">TIL domain-containing protein</fullName>
    </recommendedName>
</protein>
<organism evidence="1 2">
    <name type="scientific">Pristionchus entomophagus</name>
    <dbReference type="NCBI Taxonomy" id="358040"/>
    <lineage>
        <taxon>Eukaryota</taxon>
        <taxon>Metazoa</taxon>
        <taxon>Ecdysozoa</taxon>
        <taxon>Nematoda</taxon>
        <taxon>Chromadorea</taxon>
        <taxon>Rhabditida</taxon>
        <taxon>Rhabditina</taxon>
        <taxon>Diplogasteromorpha</taxon>
        <taxon>Diplogasteroidea</taxon>
        <taxon>Neodiplogasteridae</taxon>
        <taxon>Pristionchus</taxon>
    </lineage>
</organism>
<dbReference type="PANTHER" id="PTHR31507:SF3">
    <property type="entry name" value="TIL DOMAIN-CONTAINING PROTEIN"/>
    <property type="match status" value="1"/>
</dbReference>
<keyword evidence="2" id="KW-1185">Reference proteome</keyword>
<comment type="caution">
    <text evidence="1">The sequence shown here is derived from an EMBL/GenBank/DDBJ whole genome shotgun (WGS) entry which is preliminary data.</text>
</comment>
<dbReference type="Proteomes" id="UP001432027">
    <property type="component" value="Unassembled WGS sequence"/>
</dbReference>
<evidence type="ECO:0000313" key="1">
    <source>
        <dbReference type="EMBL" id="GMT06688.1"/>
    </source>
</evidence>